<dbReference type="AlphaFoldDB" id="A0A7W7G9J5"/>
<feature type="domain" description="Calcineurin-like phosphoesterase" evidence="1">
    <location>
        <begin position="6"/>
        <end position="202"/>
    </location>
</feature>
<comment type="caution">
    <text evidence="2">The sequence shown here is derived from an EMBL/GenBank/DDBJ whole genome shotgun (WGS) entry which is preliminary data.</text>
</comment>
<dbReference type="Pfam" id="PF00149">
    <property type="entry name" value="Metallophos"/>
    <property type="match status" value="1"/>
</dbReference>
<organism evidence="2 3">
    <name type="scientific">Sphaerisporangium siamense</name>
    <dbReference type="NCBI Taxonomy" id="795645"/>
    <lineage>
        <taxon>Bacteria</taxon>
        <taxon>Bacillati</taxon>
        <taxon>Actinomycetota</taxon>
        <taxon>Actinomycetes</taxon>
        <taxon>Streptosporangiales</taxon>
        <taxon>Streptosporangiaceae</taxon>
        <taxon>Sphaerisporangium</taxon>
    </lineage>
</organism>
<gene>
    <name evidence="2" type="ORF">BJ982_004437</name>
</gene>
<accession>A0A7W7G9J5</accession>
<dbReference type="Proteomes" id="UP000542210">
    <property type="component" value="Unassembled WGS sequence"/>
</dbReference>
<dbReference type="EMBL" id="JACHND010000001">
    <property type="protein sequence ID" value="MBB4702893.1"/>
    <property type="molecule type" value="Genomic_DNA"/>
</dbReference>
<dbReference type="InterPro" id="IPR004843">
    <property type="entry name" value="Calcineurin-like_PHP"/>
</dbReference>
<dbReference type="GO" id="GO:0016787">
    <property type="term" value="F:hydrolase activity"/>
    <property type="evidence" value="ECO:0007669"/>
    <property type="project" value="InterPro"/>
</dbReference>
<evidence type="ECO:0000313" key="3">
    <source>
        <dbReference type="Proteomes" id="UP000542210"/>
    </source>
</evidence>
<reference evidence="2 3" key="1">
    <citation type="submission" date="2020-08" db="EMBL/GenBank/DDBJ databases">
        <title>Sequencing the genomes of 1000 actinobacteria strains.</title>
        <authorList>
            <person name="Klenk H.-P."/>
        </authorList>
    </citation>
    <scope>NUCLEOTIDE SEQUENCE [LARGE SCALE GENOMIC DNA]</scope>
    <source>
        <strain evidence="2 3">DSM 45784</strain>
    </source>
</reference>
<dbReference type="SUPFAM" id="SSF56300">
    <property type="entry name" value="Metallo-dependent phosphatases"/>
    <property type="match status" value="1"/>
</dbReference>
<evidence type="ECO:0000313" key="2">
    <source>
        <dbReference type="EMBL" id="MBB4702893.1"/>
    </source>
</evidence>
<proteinExistence type="predicted"/>
<dbReference type="InterPro" id="IPR029052">
    <property type="entry name" value="Metallo-depent_PP-like"/>
</dbReference>
<dbReference type="Gene3D" id="3.60.21.10">
    <property type="match status" value="1"/>
</dbReference>
<protein>
    <submittedName>
        <fullName evidence="2">Putative phosphodiesterase</fullName>
    </submittedName>
</protein>
<sequence>MSTTQRVVVISDTQLPFEDKRALRNVLAFIGDYQPDAVYQIGDFMDYPTPSRWSKGTRSEFEQLVIKHSDYGKRNFLEPLRAVYSGPVGILEGNHDERPRVYLAQSAPALAEFSDAFHFSKLLDFDGFGVDLIKPFFKVGPETVLIHGHEIKGMSQIAGTSAYNHATKAGANIIMGHTHRLGIRRHTAQYIGGKPVRRWGFEVGNLMDVRKTQYLGAGGVANWQQGFGILYVGKYDVSPVAIDIWGDGSFVVEGERYGALKRDQTGKFKAAA</sequence>
<keyword evidence="3" id="KW-1185">Reference proteome</keyword>
<name>A0A7W7G9J5_9ACTN</name>
<dbReference type="RefSeq" id="WP_184882965.1">
    <property type="nucleotide sequence ID" value="NZ_BOOV01000005.1"/>
</dbReference>
<evidence type="ECO:0000259" key="1">
    <source>
        <dbReference type="Pfam" id="PF00149"/>
    </source>
</evidence>